<keyword evidence="6" id="KW-1133">Transmembrane helix</keyword>
<comment type="function">
    <text evidence="9">Mediates the uptake of pyruvate into mitochondria.</text>
</comment>
<evidence type="ECO:0000256" key="2">
    <source>
        <dbReference type="ARBA" id="ARBA00006416"/>
    </source>
</evidence>
<proteinExistence type="inferred from homology"/>
<comment type="similarity">
    <text evidence="2 9">Belongs to the mitochondrial pyruvate carrier (MPC) (TC 2.A.105) family.</text>
</comment>
<dbReference type="InterPro" id="IPR005336">
    <property type="entry name" value="MPC"/>
</dbReference>
<evidence type="ECO:0000256" key="1">
    <source>
        <dbReference type="ARBA" id="ARBA00004448"/>
    </source>
</evidence>
<dbReference type="VEuPathDB" id="ToxoDB:ETH_00015520"/>
<accession>U6KRL8</accession>
<sequence length="134" mass="13916">MAAAAAAGRSLFFPGIAPALQRRALQLPLPQKAKDFISHPAGPFTIHFWAPTFKWGISIANLIDMLDKDVAGVSPAQQIVNVAMALTGCMQLARVAYREFQGSSSSSSSSSNSSTGSNSIGSSPKDSSSSDKAA</sequence>
<evidence type="ECO:0000256" key="9">
    <source>
        <dbReference type="RuleBase" id="RU363100"/>
    </source>
</evidence>
<keyword evidence="5 9" id="KW-0999">Mitochondrion inner membrane</keyword>
<evidence type="ECO:0000256" key="4">
    <source>
        <dbReference type="ARBA" id="ARBA00022692"/>
    </source>
</evidence>
<evidence type="ECO:0000256" key="3">
    <source>
        <dbReference type="ARBA" id="ARBA00022448"/>
    </source>
</evidence>
<evidence type="ECO:0000256" key="10">
    <source>
        <dbReference type="SAM" id="MobiDB-lite"/>
    </source>
</evidence>
<comment type="subcellular location">
    <subcellularLocation>
        <location evidence="1 9">Mitochondrion inner membrane</location>
        <topology evidence="1 9">Multi-pass membrane protein</topology>
    </subcellularLocation>
</comment>
<dbReference type="AlphaFoldDB" id="U6KRL8"/>
<dbReference type="GO" id="GO:0005743">
    <property type="term" value="C:mitochondrial inner membrane"/>
    <property type="evidence" value="ECO:0007669"/>
    <property type="project" value="UniProtKB-SubCell"/>
</dbReference>
<dbReference type="Pfam" id="PF03650">
    <property type="entry name" value="MPC"/>
    <property type="match status" value="1"/>
</dbReference>
<organism evidence="11 12">
    <name type="scientific">Eimeria tenella</name>
    <name type="common">Coccidian parasite</name>
    <dbReference type="NCBI Taxonomy" id="5802"/>
    <lineage>
        <taxon>Eukaryota</taxon>
        <taxon>Sar</taxon>
        <taxon>Alveolata</taxon>
        <taxon>Apicomplexa</taxon>
        <taxon>Conoidasida</taxon>
        <taxon>Coccidia</taxon>
        <taxon>Eucoccidiorida</taxon>
        <taxon>Eimeriorina</taxon>
        <taxon>Eimeriidae</taxon>
        <taxon>Eimeria</taxon>
    </lineage>
</organism>
<feature type="region of interest" description="Disordered" evidence="10">
    <location>
        <begin position="102"/>
        <end position="134"/>
    </location>
</feature>
<name>U6KRL8_EIMTE</name>
<reference evidence="11" key="2">
    <citation type="submission" date="2013-10" db="EMBL/GenBank/DDBJ databases">
        <authorList>
            <person name="Aslett M."/>
        </authorList>
    </citation>
    <scope>NUCLEOTIDE SEQUENCE [LARGE SCALE GENOMIC DNA]</scope>
    <source>
        <strain evidence="11">Houghton</strain>
    </source>
</reference>
<evidence type="ECO:0000256" key="7">
    <source>
        <dbReference type="ARBA" id="ARBA00023128"/>
    </source>
</evidence>
<dbReference type="GeneID" id="25252258"/>
<keyword evidence="7 9" id="KW-0496">Mitochondrion</keyword>
<dbReference type="EMBL" id="HG675259">
    <property type="protein sequence ID" value="CDJ40772.1"/>
    <property type="molecule type" value="Genomic_DNA"/>
</dbReference>
<keyword evidence="8" id="KW-0472">Membrane</keyword>
<dbReference type="OrthoDB" id="869189at2759"/>
<dbReference type="GO" id="GO:0006850">
    <property type="term" value="P:pyruvate import into mitochondria"/>
    <property type="evidence" value="ECO:0007669"/>
    <property type="project" value="InterPro"/>
</dbReference>
<evidence type="ECO:0000256" key="8">
    <source>
        <dbReference type="ARBA" id="ARBA00023136"/>
    </source>
</evidence>
<protein>
    <recommendedName>
        <fullName evidence="9">Mitochondrial pyruvate carrier</fullName>
    </recommendedName>
</protein>
<evidence type="ECO:0000256" key="5">
    <source>
        <dbReference type="ARBA" id="ARBA00022792"/>
    </source>
</evidence>
<feature type="compositionally biased region" description="Low complexity" evidence="10">
    <location>
        <begin position="102"/>
        <end position="127"/>
    </location>
</feature>
<evidence type="ECO:0000256" key="6">
    <source>
        <dbReference type="ARBA" id="ARBA00022989"/>
    </source>
</evidence>
<keyword evidence="3 9" id="KW-0813">Transport</keyword>
<evidence type="ECO:0000313" key="12">
    <source>
        <dbReference type="Proteomes" id="UP000030747"/>
    </source>
</evidence>
<dbReference type="Proteomes" id="UP000030747">
    <property type="component" value="Unassembled WGS sequence"/>
</dbReference>
<dbReference type="VEuPathDB" id="ToxoDB:ETH2_1259900"/>
<reference evidence="11" key="1">
    <citation type="submission" date="2013-10" db="EMBL/GenBank/DDBJ databases">
        <title>Genomic analysis of the causative agents of coccidiosis in chickens.</title>
        <authorList>
            <person name="Reid A.J."/>
            <person name="Blake D."/>
            <person name="Billington K."/>
            <person name="Browne H."/>
            <person name="Dunn M."/>
            <person name="Hung S."/>
            <person name="Kawahara F."/>
            <person name="Miranda-Saavedra D."/>
            <person name="Mourier T."/>
            <person name="Nagra H."/>
            <person name="Otto T.D."/>
            <person name="Rawlings N."/>
            <person name="Sanchez A."/>
            <person name="Sanders M."/>
            <person name="Subramaniam C."/>
            <person name="Tay Y."/>
            <person name="Dear P."/>
            <person name="Doerig C."/>
            <person name="Gruber A."/>
            <person name="Parkinson J."/>
            <person name="Shirley M."/>
            <person name="Wan K.L."/>
            <person name="Berriman M."/>
            <person name="Tomley F."/>
            <person name="Pain A."/>
        </authorList>
    </citation>
    <scope>NUCLEOTIDE SEQUENCE [LARGE SCALE GENOMIC DNA]</scope>
    <source>
        <strain evidence="11">Houghton</strain>
    </source>
</reference>
<gene>
    <name evidence="11" type="ORF">ETH_00015520</name>
</gene>
<keyword evidence="12" id="KW-1185">Reference proteome</keyword>
<keyword evidence="4" id="KW-0812">Transmembrane</keyword>
<dbReference type="RefSeq" id="XP_013231522.1">
    <property type="nucleotide sequence ID" value="XM_013376068.1"/>
</dbReference>
<evidence type="ECO:0000313" key="11">
    <source>
        <dbReference type="EMBL" id="CDJ40772.1"/>
    </source>
</evidence>